<evidence type="ECO:0000313" key="4">
    <source>
        <dbReference type="Proteomes" id="UP000241769"/>
    </source>
</evidence>
<evidence type="ECO:0000259" key="2">
    <source>
        <dbReference type="Pfam" id="PF12680"/>
    </source>
</evidence>
<dbReference type="InterPro" id="IPR032710">
    <property type="entry name" value="NTF2-like_dom_sf"/>
</dbReference>
<dbReference type="EMBL" id="MDYQ01000087">
    <property type="protein sequence ID" value="PRP83192.1"/>
    <property type="molecule type" value="Genomic_DNA"/>
</dbReference>
<gene>
    <name evidence="3" type="ORF">PROFUN_09356</name>
</gene>
<dbReference type="AlphaFoldDB" id="A0A2P6NGY3"/>
<dbReference type="Proteomes" id="UP000241769">
    <property type="component" value="Unassembled WGS sequence"/>
</dbReference>
<accession>A0A2P6NGY3</accession>
<keyword evidence="4" id="KW-1185">Reference proteome</keyword>
<proteinExistence type="predicted"/>
<dbReference type="Gene3D" id="3.10.450.50">
    <property type="match status" value="1"/>
</dbReference>
<protein>
    <recommendedName>
        <fullName evidence="2">SnoaL-like domain-containing protein</fullName>
    </recommendedName>
</protein>
<feature type="compositionally biased region" description="Polar residues" evidence="1">
    <location>
        <begin position="8"/>
        <end position="31"/>
    </location>
</feature>
<dbReference type="Pfam" id="PF12680">
    <property type="entry name" value="SnoaL_2"/>
    <property type="match status" value="1"/>
</dbReference>
<dbReference type="InParanoid" id="A0A2P6NGY3"/>
<dbReference type="OrthoDB" id="2957037at2759"/>
<dbReference type="InterPro" id="IPR037401">
    <property type="entry name" value="SnoaL-like"/>
</dbReference>
<reference evidence="3 4" key="1">
    <citation type="journal article" date="2018" name="Genome Biol. Evol.">
        <title>Multiple Roots of Fruiting Body Formation in Amoebozoa.</title>
        <authorList>
            <person name="Hillmann F."/>
            <person name="Forbes G."/>
            <person name="Novohradska S."/>
            <person name="Ferling I."/>
            <person name="Riege K."/>
            <person name="Groth M."/>
            <person name="Westermann M."/>
            <person name="Marz M."/>
            <person name="Spaller T."/>
            <person name="Winckler T."/>
            <person name="Schaap P."/>
            <person name="Glockner G."/>
        </authorList>
    </citation>
    <scope>NUCLEOTIDE SEQUENCE [LARGE SCALE GENOMIC DNA]</scope>
    <source>
        <strain evidence="3 4">Jena</strain>
    </source>
</reference>
<organism evidence="3 4">
    <name type="scientific">Planoprotostelium fungivorum</name>
    <dbReference type="NCBI Taxonomy" id="1890364"/>
    <lineage>
        <taxon>Eukaryota</taxon>
        <taxon>Amoebozoa</taxon>
        <taxon>Evosea</taxon>
        <taxon>Variosea</taxon>
        <taxon>Cavosteliida</taxon>
        <taxon>Cavosteliaceae</taxon>
        <taxon>Planoprotostelium</taxon>
    </lineage>
</organism>
<feature type="domain" description="SnoaL-like" evidence="2">
    <location>
        <begin position="36"/>
        <end position="139"/>
    </location>
</feature>
<comment type="caution">
    <text evidence="3">The sequence shown here is derived from an EMBL/GenBank/DDBJ whole genome shotgun (WGS) entry which is preliminary data.</text>
</comment>
<feature type="region of interest" description="Disordered" evidence="1">
    <location>
        <begin position="1"/>
        <end position="31"/>
    </location>
</feature>
<evidence type="ECO:0000313" key="3">
    <source>
        <dbReference type="EMBL" id="PRP83192.1"/>
    </source>
</evidence>
<evidence type="ECO:0000256" key="1">
    <source>
        <dbReference type="SAM" id="MobiDB-lite"/>
    </source>
</evidence>
<dbReference type="SUPFAM" id="SSF54427">
    <property type="entry name" value="NTF2-like"/>
    <property type="match status" value="1"/>
</dbReference>
<name>A0A2P6NGY3_9EUKA</name>
<sequence>MPVENELLNKTTNRMPPSGQRDNTMSQENNTDQSAVERFFRGYASLDLPLLASSLHPEYRFSDGGFPDLNRKRGEAMWAMFILNHKNNEINCTTHQIHEGKDKDHPSADYVVKYKFEGRPVENHIHSEFELKDGLIYRHVDSFDFYAWTIQTKGLVGRLLGWTQFFQSKVQSIGGAKLDHFISEHPEYQETTPTTTEK</sequence>